<dbReference type="CDD" id="cd06466">
    <property type="entry name" value="p23_CS_SGT1_like"/>
    <property type="match status" value="1"/>
</dbReference>
<feature type="domain" description="CS" evidence="4">
    <location>
        <begin position="245"/>
        <end position="343"/>
    </location>
</feature>
<sequence length="479" mass="51929">MSATTLGHKGLEAVKNKDYEAALPLLDKALASSNSPAWLLARSQTHQQLKNYDAALRDAELAYHTAAERSSGTSRKFMIDAQHRRSVILHRLGRYADADCCAKWSMLLAEGRPAREDDGVEKQVDSNGNYTVTVEDAIADNAGQPNYNPMSGLGPGGDSATSKPERTGFESEWTRAYTWRSQVLSMLKSLPEDHAGRKVTVTKIPTKPEPQKLEPKVEEEIIDTSDKNDAEKASAPAPGSVPDDQLKLRADFYQTNQNVTISLFAKDAKRENVQVQFFNNYVQISSIPRSAAPYVQPGDREAASTFTLGGEIVPSGSRFTVTPRKIELVLQKATPGVKWSTWGTEEIGISAPKAGVSASPVAASSVVAAPEKQATPAITSAPVASTPKPTGAPAYPTSSRSGAKDWDKLGDDEDDTNKEDINGFFKTLYKGATPDQQRAMMKSFIESNGTALSTDWTDVANRTVETVPPEGVVPKKWKE</sequence>
<dbReference type="InterPro" id="IPR008978">
    <property type="entry name" value="HSP20-like_chaperone"/>
</dbReference>
<comment type="similarity">
    <text evidence="1">Belongs to the SGT1 family.</text>
</comment>
<evidence type="ECO:0000313" key="5">
    <source>
        <dbReference type="EMBL" id="KAK4464737.1"/>
    </source>
</evidence>
<gene>
    <name evidence="5" type="ORF">QBC42DRAFT_196263</name>
</gene>
<proteinExistence type="inferred from homology"/>
<dbReference type="PROSITE" id="PS51048">
    <property type="entry name" value="SGS"/>
    <property type="match status" value="1"/>
</dbReference>
<evidence type="ECO:0000256" key="1">
    <source>
        <dbReference type="ARBA" id="ARBA00008509"/>
    </source>
</evidence>
<dbReference type="Proteomes" id="UP001321749">
    <property type="component" value="Unassembled WGS sequence"/>
</dbReference>
<organism evidence="5 6">
    <name type="scientific">Cladorrhinum samala</name>
    <dbReference type="NCBI Taxonomy" id="585594"/>
    <lineage>
        <taxon>Eukaryota</taxon>
        <taxon>Fungi</taxon>
        <taxon>Dikarya</taxon>
        <taxon>Ascomycota</taxon>
        <taxon>Pezizomycotina</taxon>
        <taxon>Sordariomycetes</taxon>
        <taxon>Sordariomycetidae</taxon>
        <taxon>Sordariales</taxon>
        <taxon>Podosporaceae</taxon>
        <taxon>Cladorrhinum</taxon>
    </lineage>
</organism>
<evidence type="ECO:0000259" key="3">
    <source>
        <dbReference type="PROSITE" id="PS51048"/>
    </source>
</evidence>
<reference evidence="5" key="2">
    <citation type="submission" date="2023-06" db="EMBL/GenBank/DDBJ databases">
        <authorList>
            <consortium name="Lawrence Berkeley National Laboratory"/>
            <person name="Mondo S.J."/>
            <person name="Hensen N."/>
            <person name="Bonometti L."/>
            <person name="Westerberg I."/>
            <person name="Brannstrom I.O."/>
            <person name="Guillou S."/>
            <person name="Cros-Aarteil S."/>
            <person name="Calhoun S."/>
            <person name="Haridas S."/>
            <person name="Kuo A."/>
            <person name="Pangilinan J."/>
            <person name="Riley R."/>
            <person name="Labutti K."/>
            <person name="Andreopoulos B."/>
            <person name="Lipzen A."/>
            <person name="Chen C."/>
            <person name="Yanf M."/>
            <person name="Daum C."/>
            <person name="Ng V."/>
            <person name="Clum A."/>
            <person name="Steindorff A."/>
            <person name="Ohm R."/>
            <person name="Martin F."/>
            <person name="Silar P."/>
            <person name="Natvig D."/>
            <person name="Lalanne C."/>
            <person name="Gautier V."/>
            <person name="Ament-Velasquez S.L."/>
            <person name="Kruys A."/>
            <person name="Hutchinson M.I."/>
            <person name="Powell A.J."/>
            <person name="Barry K."/>
            <person name="Miller A.N."/>
            <person name="Grigoriev I.V."/>
            <person name="Debuchy R."/>
            <person name="Gladieux P."/>
            <person name="Thoren M.H."/>
            <person name="Johannesson H."/>
        </authorList>
    </citation>
    <scope>NUCLEOTIDE SEQUENCE</scope>
    <source>
        <strain evidence="5">PSN324</strain>
    </source>
</reference>
<dbReference type="Gene3D" id="1.25.40.10">
    <property type="entry name" value="Tetratricopeptide repeat domain"/>
    <property type="match status" value="1"/>
</dbReference>
<dbReference type="SUPFAM" id="SSF48452">
    <property type="entry name" value="TPR-like"/>
    <property type="match status" value="1"/>
</dbReference>
<dbReference type="PROSITE" id="PS51203">
    <property type="entry name" value="CS"/>
    <property type="match status" value="1"/>
</dbReference>
<dbReference type="InterPro" id="IPR011990">
    <property type="entry name" value="TPR-like_helical_dom_sf"/>
</dbReference>
<evidence type="ECO:0000256" key="2">
    <source>
        <dbReference type="SAM" id="MobiDB-lite"/>
    </source>
</evidence>
<feature type="domain" description="SGS" evidence="3">
    <location>
        <begin position="394"/>
        <end position="479"/>
    </location>
</feature>
<comment type="caution">
    <text evidence="5">The sequence shown here is derived from an EMBL/GenBank/DDBJ whole genome shotgun (WGS) entry which is preliminary data.</text>
</comment>
<name>A0AAV9HYX4_9PEZI</name>
<dbReference type="AlphaFoldDB" id="A0AAV9HYX4"/>
<dbReference type="Gene3D" id="2.60.40.790">
    <property type="match status" value="1"/>
</dbReference>
<dbReference type="GO" id="GO:0051087">
    <property type="term" value="F:protein-folding chaperone binding"/>
    <property type="evidence" value="ECO:0007669"/>
    <property type="project" value="InterPro"/>
</dbReference>
<keyword evidence="6" id="KW-1185">Reference proteome</keyword>
<dbReference type="InterPro" id="IPR044563">
    <property type="entry name" value="Sgt1-like"/>
</dbReference>
<feature type="region of interest" description="Disordered" evidence="2">
    <location>
        <begin position="225"/>
        <end position="244"/>
    </location>
</feature>
<dbReference type="SUPFAM" id="SSF49764">
    <property type="entry name" value="HSP20-like chaperones"/>
    <property type="match status" value="1"/>
</dbReference>
<feature type="region of interest" description="Disordered" evidence="2">
    <location>
        <begin position="378"/>
        <end position="418"/>
    </location>
</feature>
<feature type="region of interest" description="Disordered" evidence="2">
    <location>
        <begin position="150"/>
        <end position="169"/>
    </location>
</feature>
<dbReference type="PANTHER" id="PTHR45862">
    <property type="entry name" value="PROTEIN SGT1 HOMOLOG"/>
    <property type="match status" value="1"/>
</dbReference>
<dbReference type="Pfam" id="PF04969">
    <property type="entry name" value="CS"/>
    <property type="match status" value="1"/>
</dbReference>
<dbReference type="InterPro" id="IPR007699">
    <property type="entry name" value="SGS_dom"/>
</dbReference>
<dbReference type="Pfam" id="PF05002">
    <property type="entry name" value="SGS"/>
    <property type="match status" value="1"/>
</dbReference>
<evidence type="ECO:0000313" key="6">
    <source>
        <dbReference type="Proteomes" id="UP001321749"/>
    </source>
</evidence>
<dbReference type="InterPro" id="IPR007052">
    <property type="entry name" value="CS_dom"/>
</dbReference>
<protein>
    <submittedName>
        <fullName evidence="5">SGS domain-containing protein</fullName>
    </submittedName>
</protein>
<dbReference type="EMBL" id="MU864945">
    <property type="protein sequence ID" value="KAK4464737.1"/>
    <property type="molecule type" value="Genomic_DNA"/>
</dbReference>
<reference evidence="5" key="1">
    <citation type="journal article" date="2023" name="Mol. Phylogenet. Evol.">
        <title>Genome-scale phylogeny and comparative genomics of the fungal order Sordariales.</title>
        <authorList>
            <person name="Hensen N."/>
            <person name="Bonometti L."/>
            <person name="Westerberg I."/>
            <person name="Brannstrom I.O."/>
            <person name="Guillou S."/>
            <person name="Cros-Aarteil S."/>
            <person name="Calhoun S."/>
            <person name="Haridas S."/>
            <person name="Kuo A."/>
            <person name="Mondo S."/>
            <person name="Pangilinan J."/>
            <person name="Riley R."/>
            <person name="LaButti K."/>
            <person name="Andreopoulos B."/>
            <person name="Lipzen A."/>
            <person name="Chen C."/>
            <person name="Yan M."/>
            <person name="Daum C."/>
            <person name="Ng V."/>
            <person name="Clum A."/>
            <person name="Steindorff A."/>
            <person name="Ohm R.A."/>
            <person name="Martin F."/>
            <person name="Silar P."/>
            <person name="Natvig D.O."/>
            <person name="Lalanne C."/>
            <person name="Gautier V."/>
            <person name="Ament-Velasquez S.L."/>
            <person name="Kruys A."/>
            <person name="Hutchinson M.I."/>
            <person name="Powell A.J."/>
            <person name="Barry K."/>
            <person name="Miller A.N."/>
            <person name="Grigoriev I.V."/>
            <person name="Debuchy R."/>
            <person name="Gladieux P."/>
            <person name="Hiltunen Thoren M."/>
            <person name="Johannesson H."/>
        </authorList>
    </citation>
    <scope>NUCLEOTIDE SEQUENCE</scope>
    <source>
        <strain evidence="5">PSN324</strain>
    </source>
</reference>
<accession>A0AAV9HYX4</accession>
<evidence type="ECO:0000259" key="4">
    <source>
        <dbReference type="PROSITE" id="PS51203"/>
    </source>
</evidence>